<dbReference type="SUPFAM" id="SSF46785">
    <property type="entry name" value="Winged helix' DNA-binding domain"/>
    <property type="match status" value="1"/>
</dbReference>
<feature type="region of interest" description="Disordered" evidence="1">
    <location>
        <begin position="94"/>
        <end position="124"/>
    </location>
</feature>
<protein>
    <recommendedName>
        <fullName evidence="2">Winged helix DNA-binding domain-containing protein</fullName>
    </recommendedName>
</protein>
<dbReference type="Pfam" id="PF13601">
    <property type="entry name" value="HTH_34"/>
    <property type="match status" value="1"/>
</dbReference>
<evidence type="ECO:0000313" key="4">
    <source>
        <dbReference type="Proteomes" id="UP000612282"/>
    </source>
</evidence>
<proteinExistence type="predicted"/>
<dbReference type="EMBL" id="BOMG01000071">
    <property type="protein sequence ID" value="GID57258.1"/>
    <property type="molecule type" value="Genomic_DNA"/>
</dbReference>
<dbReference type="PANTHER" id="PTHR37318">
    <property type="entry name" value="BSL7504 PROTEIN"/>
    <property type="match status" value="1"/>
</dbReference>
<feature type="compositionally biased region" description="Pro residues" evidence="1">
    <location>
        <begin position="114"/>
        <end position="124"/>
    </location>
</feature>
<dbReference type="InterPro" id="IPR027395">
    <property type="entry name" value="WH_DNA-bd_dom"/>
</dbReference>
<sequence>MSGARPSGFNELLHFPVRLTIVSLLVPAVHVEFSYLREATGLSDSALSKQLTSLQEAGYVEVRRTGRRATARLTSTGRRALSDHAAALRSMLGDTLNVPDPTPVSAPALAPEAVPDPAPGVSPG</sequence>
<name>A0ABQ3XFL4_9ACTN</name>
<dbReference type="PANTHER" id="PTHR37318:SF1">
    <property type="entry name" value="BSL7504 PROTEIN"/>
    <property type="match status" value="1"/>
</dbReference>
<dbReference type="InterPro" id="IPR036388">
    <property type="entry name" value="WH-like_DNA-bd_sf"/>
</dbReference>
<gene>
    <name evidence="3" type="ORF">Aco03nite_056620</name>
</gene>
<organism evidence="3 4">
    <name type="scientific">Actinoplanes couchii</name>
    <dbReference type="NCBI Taxonomy" id="403638"/>
    <lineage>
        <taxon>Bacteria</taxon>
        <taxon>Bacillati</taxon>
        <taxon>Actinomycetota</taxon>
        <taxon>Actinomycetes</taxon>
        <taxon>Micromonosporales</taxon>
        <taxon>Micromonosporaceae</taxon>
        <taxon>Actinoplanes</taxon>
    </lineage>
</organism>
<evidence type="ECO:0000313" key="3">
    <source>
        <dbReference type="EMBL" id="GID57258.1"/>
    </source>
</evidence>
<dbReference type="Gene3D" id="1.10.10.10">
    <property type="entry name" value="Winged helix-like DNA-binding domain superfamily/Winged helix DNA-binding domain"/>
    <property type="match status" value="1"/>
</dbReference>
<dbReference type="RefSeq" id="WP_203799826.1">
    <property type="nucleotide sequence ID" value="NZ_BAAAQE010000092.1"/>
</dbReference>
<keyword evidence="4" id="KW-1185">Reference proteome</keyword>
<evidence type="ECO:0000256" key="1">
    <source>
        <dbReference type="SAM" id="MobiDB-lite"/>
    </source>
</evidence>
<accession>A0ABQ3XFL4</accession>
<dbReference type="Proteomes" id="UP000612282">
    <property type="component" value="Unassembled WGS sequence"/>
</dbReference>
<feature type="domain" description="Winged helix DNA-binding" evidence="2">
    <location>
        <begin position="17"/>
        <end position="91"/>
    </location>
</feature>
<evidence type="ECO:0000259" key="2">
    <source>
        <dbReference type="Pfam" id="PF13601"/>
    </source>
</evidence>
<dbReference type="InterPro" id="IPR036390">
    <property type="entry name" value="WH_DNA-bd_sf"/>
</dbReference>
<comment type="caution">
    <text evidence="3">The sequence shown here is derived from an EMBL/GenBank/DDBJ whole genome shotgun (WGS) entry which is preliminary data.</text>
</comment>
<reference evidence="3 4" key="1">
    <citation type="submission" date="2021-01" db="EMBL/GenBank/DDBJ databases">
        <title>Whole genome shotgun sequence of Actinoplanes couchii NBRC 106145.</title>
        <authorList>
            <person name="Komaki H."/>
            <person name="Tamura T."/>
        </authorList>
    </citation>
    <scope>NUCLEOTIDE SEQUENCE [LARGE SCALE GENOMIC DNA]</scope>
    <source>
        <strain evidence="3 4">NBRC 106145</strain>
    </source>
</reference>